<dbReference type="Pfam" id="PF16692">
    <property type="entry name" value="Folliculin_C"/>
    <property type="match status" value="1"/>
</dbReference>
<dbReference type="InterPro" id="IPR032035">
    <property type="entry name" value="Folliculin_DENN"/>
</dbReference>
<sequence>MKFSDSEVHGTVLDATIRSTREHWVSKAKLVYQMSCQKEIIPSMNISNVFNIIRGCSEQDRDVLTFWQDGLSKVYKESVIATISQLPQ</sequence>
<dbReference type="EMBL" id="JAHQIW010005303">
    <property type="protein sequence ID" value="KAJ1365564.1"/>
    <property type="molecule type" value="Genomic_DNA"/>
</dbReference>
<proteinExistence type="predicted"/>
<evidence type="ECO:0000313" key="3">
    <source>
        <dbReference type="Proteomes" id="UP001196413"/>
    </source>
</evidence>
<evidence type="ECO:0000313" key="2">
    <source>
        <dbReference type="EMBL" id="KAJ1365564.1"/>
    </source>
</evidence>
<comment type="caution">
    <text evidence="2">The sequence shown here is derived from an EMBL/GenBank/DDBJ whole genome shotgun (WGS) entry which is preliminary data.</text>
</comment>
<dbReference type="AlphaFoldDB" id="A0AAD5NDJ2"/>
<dbReference type="InterPro" id="IPR044886">
    <property type="entry name" value="FLCN_DENN_C_sf"/>
</dbReference>
<organism evidence="2 3">
    <name type="scientific">Parelaphostrongylus tenuis</name>
    <name type="common">Meningeal worm</name>
    <dbReference type="NCBI Taxonomy" id="148309"/>
    <lineage>
        <taxon>Eukaryota</taxon>
        <taxon>Metazoa</taxon>
        <taxon>Ecdysozoa</taxon>
        <taxon>Nematoda</taxon>
        <taxon>Chromadorea</taxon>
        <taxon>Rhabditida</taxon>
        <taxon>Rhabditina</taxon>
        <taxon>Rhabditomorpha</taxon>
        <taxon>Strongyloidea</taxon>
        <taxon>Metastrongylidae</taxon>
        <taxon>Parelaphostrongylus</taxon>
    </lineage>
</organism>
<accession>A0AAD5NDJ2</accession>
<dbReference type="Gene3D" id="1.10.10.1730">
    <property type="entry name" value="Folliculin"/>
    <property type="match status" value="1"/>
</dbReference>
<name>A0AAD5NDJ2_PARTN</name>
<reference evidence="2" key="1">
    <citation type="submission" date="2021-06" db="EMBL/GenBank/DDBJ databases">
        <title>Parelaphostrongylus tenuis whole genome reference sequence.</title>
        <authorList>
            <person name="Garwood T.J."/>
            <person name="Larsen P.A."/>
            <person name="Fountain-Jones N.M."/>
            <person name="Garbe J.R."/>
            <person name="Macchietto M.G."/>
            <person name="Kania S.A."/>
            <person name="Gerhold R.W."/>
            <person name="Richards J.E."/>
            <person name="Wolf T.M."/>
        </authorList>
    </citation>
    <scope>NUCLEOTIDE SEQUENCE</scope>
    <source>
        <strain evidence="2">MNPRO001-30</strain>
        <tissue evidence="2">Meninges</tissue>
    </source>
</reference>
<protein>
    <recommendedName>
        <fullName evidence="1">Folliculin DENN domain-containing protein</fullName>
    </recommendedName>
</protein>
<keyword evidence="3" id="KW-1185">Reference proteome</keyword>
<evidence type="ECO:0000259" key="1">
    <source>
        <dbReference type="Pfam" id="PF16692"/>
    </source>
</evidence>
<dbReference type="Proteomes" id="UP001196413">
    <property type="component" value="Unassembled WGS sequence"/>
</dbReference>
<gene>
    <name evidence="2" type="ORF">KIN20_025935</name>
</gene>
<feature type="domain" description="Folliculin DENN" evidence="1">
    <location>
        <begin position="8"/>
        <end position="78"/>
    </location>
</feature>